<dbReference type="Pfam" id="PF07715">
    <property type="entry name" value="Plug"/>
    <property type="match status" value="1"/>
</dbReference>
<protein>
    <submittedName>
        <fullName evidence="7">TonB-dependent receptor</fullName>
    </submittedName>
</protein>
<dbReference type="InterPro" id="IPR036942">
    <property type="entry name" value="Beta-barrel_TonB_sf"/>
</dbReference>
<name>A0ABY4X6H0_9SPHN</name>
<dbReference type="Gene3D" id="2.40.170.20">
    <property type="entry name" value="TonB-dependent receptor, beta-barrel domain"/>
    <property type="match status" value="1"/>
</dbReference>
<feature type="domain" description="TonB-dependent receptor plug" evidence="6">
    <location>
        <begin position="37"/>
        <end position="135"/>
    </location>
</feature>
<sequence length="829" mass="89666">MALPAVGASAENAPGSTSQDIVVTGRLESTARAEQAAAPNLVNIQPAETIAKYPDVNAAEAISRIPGVALSIDTGEGRFVNIRGLDGNLNGATFGGVVLLNTQPGGTYFNGSGRAVEFDTVPIGAIDRIVVTKTGLPDHEAEGLGGSIELTPRTAIGLKKPFADITVGGGYEPLRRTGLYRDEVVVGAPIGRNAEGNPLVSFVLTQFLYNDRRGIDDVEAAYLDNQPATPDKAFDALELRRYQYHRRRYGYSGEVDFTPSDEQRFYARASVAGYSEHVSRNRLEIDGLGDPLTADPANPKGFVATDASTVKTLRDEDESHRNTVVQIGGDHRFSAIKFDWFAAYSRATYDKHYDLNSTFNGPSGLTVAYDNITNPNYPRFAVTNGADILDSANYALDGISNQTEHDRDREWSGSAKLSAPLHLLDNGELAIGGKLRFRHKLAQVNRFSYAGSGQSLTGLQSGGPYSFYDDHYQIGAGLDQNGLRSLYAAADPASDDAPPLFDDNEDVYAGFVQYKGTIGQLGILAGVRVEHTKATYRGTSTVTDADGNSSSVAASEQRSYTNAFPTLQLRYQIDPHLIARATYSTGIARPGFFQTIQNANVDLGAGSVSVGNPALKPTYGHNFDVDLEYYLPDNGIVSIGVFDKEFRNYIVARTVRTTYPGISGIATIDTYENVRSSHARGVEAAFVDRFKALPGLLSGLGVDANFSYVASAVALREGEGSVPLPGTFKYTGNGALFYELGRVQVRLSGQYESKVLFGIGGSRSTDVFQDQRFTLDFNGSYRLTPRLSLYSNVKNLTNAPLRFYEGSANRPIQREFYDVTIEGGVKVML</sequence>
<proteinExistence type="inferred from homology"/>
<dbReference type="Proteomes" id="UP001056937">
    <property type="component" value="Chromosome 1"/>
</dbReference>
<dbReference type="InterPro" id="IPR000531">
    <property type="entry name" value="Beta-barrel_TonB"/>
</dbReference>
<evidence type="ECO:0000256" key="2">
    <source>
        <dbReference type="ARBA" id="ARBA00023136"/>
    </source>
</evidence>
<accession>A0ABY4X6H0</accession>
<dbReference type="Pfam" id="PF00593">
    <property type="entry name" value="TonB_dep_Rec_b-barrel"/>
    <property type="match status" value="1"/>
</dbReference>
<keyword evidence="8" id="KW-1185">Reference proteome</keyword>
<dbReference type="RefSeq" id="WP_252166330.1">
    <property type="nucleotide sequence ID" value="NZ_CP084930.1"/>
</dbReference>
<gene>
    <name evidence="7" type="ORF">LHA26_14720</name>
</gene>
<dbReference type="InterPro" id="IPR037066">
    <property type="entry name" value="Plug_dom_sf"/>
</dbReference>
<feature type="domain" description="TonB-dependent receptor-like beta-barrel" evidence="5">
    <location>
        <begin position="353"/>
        <end position="796"/>
    </location>
</feature>
<keyword evidence="7" id="KW-0675">Receptor</keyword>
<dbReference type="InterPro" id="IPR010104">
    <property type="entry name" value="TonB_rcpt_bac"/>
</dbReference>
<dbReference type="PANTHER" id="PTHR40980:SF4">
    <property type="entry name" value="TONB-DEPENDENT RECEPTOR-LIKE BETA-BARREL DOMAIN-CONTAINING PROTEIN"/>
    <property type="match status" value="1"/>
</dbReference>
<comment type="subcellular location">
    <subcellularLocation>
        <location evidence="1 4">Cell outer membrane</location>
    </subcellularLocation>
</comment>
<keyword evidence="4" id="KW-0798">TonB box</keyword>
<keyword evidence="2 4" id="KW-0472">Membrane</keyword>
<evidence type="ECO:0000259" key="5">
    <source>
        <dbReference type="Pfam" id="PF00593"/>
    </source>
</evidence>
<keyword evidence="3" id="KW-0998">Cell outer membrane</keyword>
<organism evidence="7 8">
    <name type="scientific">Sphingomonas morindae</name>
    <dbReference type="NCBI Taxonomy" id="1541170"/>
    <lineage>
        <taxon>Bacteria</taxon>
        <taxon>Pseudomonadati</taxon>
        <taxon>Pseudomonadota</taxon>
        <taxon>Alphaproteobacteria</taxon>
        <taxon>Sphingomonadales</taxon>
        <taxon>Sphingomonadaceae</taxon>
        <taxon>Sphingomonas</taxon>
    </lineage>
</organism>
<evidence type="ECO:0000256" key="4">
    <source>
        <dbReference type="RuleBase" id="RU003357"/>
    </source>
</evidence>
<dbReference type="PANTHER" id="PTHR40980">
    <property type="entry name" value="PLUG DOMAIN-CONTAINING PROTEIN"/>
    <property type="match status" value="1"/>
</dbReference>
<evidence type="ECO:0000313" key="8">
    <source>
        <dbReference type="Proteomes" id="UP001056937"/>
    </source>
</evidence>
<evidence type="ECO:0000259" key="6">
    <source>
        <dbReference type="Pfam" id="PF07715"/>
    </source>
</evidence>
<dbReference type="NCBIfam" id="TIGR01782">
    <property type="entry name" value="TonB-Xanth-Caul"/>
    <property type="match status" value="1"/>
</dbReference>
<reference evidence="7" key="1">
    <citation type="journal article" date="2022" name="Toxins">
        <title>Genomic Analysis of Sphingopyxis sp. USTB-05 for Biodegrading Cyanobacterial Hepatotoxins.</title>
        <authorList>
            <person name="Liu C."/>
            <person name="Xu Q."/>
            <person name="Zhao Z."/>
            <person name="Zhang H."/>
            <person name="Liu X."/>
            <person name="Yin C."/>
            <person name="Liu Y."/>
            <person name="Yan H."/>
        </authorList>
    </citation>
    <scope>NUCLEOTIDE SEQUENCE</scope>
    <source>
        <strain evidence="7">NBD5</strain>
    </source>
</reference>
<dbReference type="SUPFAM" id="SSF56935">
    <property type="entry name" value="Porins"/>
    <property type="match status" value="1"/>
</dbReference>
<dbReference type="InterPro" id="IPR012910">
    <property type="entry name" value="Plug_dom"/>
</dbReference>
<evidence type="ECO:0000256" key="1">
    <source>
        <dbReference type="ARBA" id="ARBA00004442"/>
    </source>
</evidence>
<evidence type="ECO:0000256" key="3">
    <source>
        <dbReference type="ARBA" id="ARBA00023237"/>
    </source>
</evidence>
<comment type="similarity">
    <text evidence="4">Belongs to the TonB-dependent receptor family.</text>
</comment>
<dbReference type="Gene3D" id="2.170.130.10">
    <property type="entry name" value="TonB-dependent receptor, plug domain"/>
    <property type="match status" value="1"/>
</dbReference>
<dbReference type="EMBL" id="CP084930">
    <property type="protein sequence ID" value="USI72524.1"/>
    <property type="molecule type" value="Genomic_DNA"/>
</dbReference>
<evidence type="ECO:0000313" key="7">
    <source>
        <dbReference type="EMBL" id="USI72524.1"/>
    </source>
</evidence>